<evidence type="ECO:0000256" key="1">
    <source>
        <dbReference type="ARBA" id="ARBA00004123"/>
    </source>
</evidence>
<dbReference type="KEGG" id="tmn:UCRPA7_8611"/>
<feature type="compositionally biased region" description="Basic and acidic residues" evidence="4">
    <location>
        <begin position="239"/>
        <end position="257"/>
    </location>
</feature>
<comment type="subcellular location">
    <subcellularLocation>
        <location evidence="1">Nucleus</location>
    </subcellularLocation>
</comment>
<dbReference type="GeneID" id="19329480"/>
<dbReference type="AlphaFoldDB" id="R8B9A2"/>
<dbReference type="InterPro" id="IPR050613">
    <property type="entry name" value="Sec_Metabolite_Reg"/>
</dbReference>
<evidence type="ECO:0000256" key="4">
    <source>
        <dbReference type="SAM" id="MobiDB-lite"/>
    </source>
</evidence>
<feature type="region of interest" description="Disordered" evidence="4">
    <location>
        <begin position="231"/>
        <end position="273"/>
    </location>
</feature>
<dbReference type="CDD" id="cd12148">
    <property type="entry name" value="fungal_TF_MHR"/>
    <property type="match status" value="1"/>
</dbReference>
<name>R8B9A2_PHAM7</name>
<reference evidence="6" key="1">
    <citation type="journal article" date="2013" name="Genome Announc.">
        <title>Draft genome sequence of the ascomycete Phaeoacremonium aleophilum strain UCR-PA7, a causal agent of the esca disease complex in grapevines.</title>
        <authorList>
            <person name="Blanco-Ulate B."/>
            <person name="Rolshausen P."/>
            <person name="Cantu D."/>
        </authorList>
    </citation>
    <scope>NUCLEOTIDE SEQUENCE [LARGE SCALE GENOMIC DNA]</scope>
    <source>
        <strain evidence="6">UCR-PA7</strain>
    </source>
</reference>
<protein>
    <submittedName>
        <fullName evidence="5">Putative fungal specific transcription factor domain-containing protein</fullName>
    </submittedName>
</protein>
<proteinExistence type="predicted"/>
<dbReference type="eggNOG" id="ENOG502SIT3">
    <property type="taxonomic scope" value="Eukaryota"/>
</dbReference>
<organism evidence="5 6">
    <name type="scientific">Phaeoacremonium minimum (strain UCR-PA7)</name>
    <name type="common">Esca disease fungus</name>
    <name type="synonym">Togninia minima</name>
    <dbReference type="NCBI Taxonomy" id="1286976"/>
    <lineage>
        <taxon>Eukaryota</taxon>
        <taxon>Fungi</taxon>
        <taxon>Dikarya</taxon>
        <taxon>Ascomycota</taxon>
        <taxon>Pezizomycotina</taxon>
        <taxon>Sordariomycetes</taxon>
        <taxon>Sordariomycetidae</taxon>
        <taxon>Togniniales</taxon>
        <taxon>Togniniaceae</taxon>
        <taxon>Phaeoacremonium</taxon>
    </lineage>
</organism>
<dbReference type="Proteomes" id="UP000014074">
    <property type="component" value="Unassembled WGS sequence"/>
</dbReference>
<evidence type="ECO:0000313" key="6">
    <source>
        <dbReference type="Proteomes" id="UP000014074"/>
    </source>
</evidence>
<keyword evidence="2" id="KW-0479">Metal-binding</keyword>
<dbReference type="HOGENOM" id="CLU_657533_0_0_1"/>
<evidence type="ECO:0000256" key="3">
    <source>
        <dbReference type="ARBA" id="ARBA00023242"/>
    </source>
</evidence>
<accession>R8B9A2</accession>
<dbReference type="RefSeq" id="XP_007919314.1">
    <property type="nucleotide sequence ID" value="XM_007921123.1"/>
</dbReference>
<dbReference type="PANTHER" id="PTHR31001:SF50">
    <property type="entry name" value="ZN(II)2CYS6 TRANSCRIPTION FACTOR (EUROFUNG)"/>
    <property type="match status" value="1"/>
</dbReference>
<dbReference type="EMBL" id="KB933369">
    <property type="protein sequence ID" value="EON95890.1"/>
    <property type="molecule type" value="Genomic_DNA"/>
</dbReference>
<dbReference type="GO" id="GO:0046872">
    <property type="term" value="F:metal ion binding"/>
    <property type="evidence" value="ECO:0007669"/>
    <property type="project" value="UniProtKB-KW"/>
</dbReference>
<dbReference type="OrthoDB" id="3989227at2759"/>
<evidence type="ECO:0000313" key="5">
    <source>
        <dbReference type="EMBL" id="EON95890.1"/>
    </source>
</evidence>
<sequence>MAPVCPKDHASTLEERERMIREVYNRVETRYLSDPKSESNPMFWTAAQIARVIVAKMILLIYQPILFPGPNDEHLSGEIRSRLFSASIEIFEYNHLLNTDPRCRQWRWLFQTYTQWHAVAYILMEVTKRPWGPTSERAWTALNSSFTQPNPLEAEKLDGPSAVWVPFKKLYLKAKRHRDAEVQRLISDPTAAQALELEDRVTEVPASFAAMPGPIKSAIANERWRRLVNAPPLPPGAVEQREHELQAHAASRAKEEPPNMPPTSMGRTPSAAPNSALEFLDHAMAQPSFSPETFWPIALSTAFMDDARQAAFGYMGGNIPRQDDTLANFAHGNTQSDARMNPLAQSQNPSSSTPLVDAIKTTNPPPWLWGETTAPAAGAAGLPNMQVDDVDINMDEDFNWQDWGQSIPGTGFWSGQAL</sequence>
<evidence type="ECO:0000256" key="2">
    <source>
        <dbReference type="ARBA" id="ARBA00022723"/>
    </source>
</evidence>
<dbReference type="PANTHER" id="PTHR31001">
    <property type="entry name" value="UNCHARACTERIZED TRANSCRIPTIONAL REGULATORY PROTEIN"/>
    <property type="match status" value="1"/>
</dbReference>
<dbReference type="GO" id="GO:0005634">
    <property type="term" value="C:nucleus"/>
    <property type="evidence" value="ECO:0007669"/>
    <property type="project" value="UniProtKB-SubCell"/>
</dbReference>
<gene>
    <name evidence="5" type="ORF">UCRPA7_8611</name>
</gene>
<keyword evidence="3" id="KW-0539">Nucleus</keyword>
<keyword evidence="6" id="KW-1185">Reference proteome</keyword>